<organism evidence="3 4">
    <name type="scientific">Escallonia rubra</name>
    <dbReference type="NCBI Taxonomy" id="112253"/>
    <lineage>
        <taxon>Eukaryota</taxon>
        <taxon>Viridiplantae</taxon>
        <taxon>Streptophyta</taxon>
        <taxon>Embryophyta</taxon>
        <taxon>Tracheophyta</taxon>
        <taxon>Spermatophyta</taxon>
        <taxon>Magnoliopsida</taxon>
        <taxon>eudicotyledons</taxon>
        <taxon>Gunneridae</taxon>
        <taxon>Pentapetalae</taxon>
        <taxon>asterids</taxon>
        <taxon>campanulids</taxon>
        <taxon>Escalloniales</taxon>
        <taxon>Escalloniaceae</taxon>
        <taxon>Escallonia</taxon>
    </lineage>
</organism>
<dbReference type="Pfam" id="PF05030">
    <property type="entry name" value="SSXT"/>
    <property type="match status" value="1"/>
</dbReference>
<evidence type="ECO:0000259" key="2">
    <source>
        <dbReference type="Pfam" id="PF05030"/>
    </source>
</evidence>
<accession>A0AA88R4K8</accession>
<dbReference type="InterPro" id="IPR007726">
    <property type="entry name" value="SS18_N"/>
</dbReference>
<feature type="domain" description="SS18 N-terminal" evidence="2">
    <location>
        <begin position="28"/>
        <end position="61"/>
    </location>
</feature>
<protein>
    <recommendedName>
        <fullName evidence="2">SS18 N-terminal domain-containing protein</fullName>
    </recommendedName>
</protein>
<dbReference type="AlphaFoldDB" id="A0AA88R4K8"/>
<comment type="caution">
    <text evidence="3">The sequence shown here is derived from an EMBL/GenBank/DDBJ whole genome shotgun (WGS) entry which is preliminary data.</text>
</comment>
<name>A0AA88R4K8_9ASTE</name>
<evidence type="ECO:0000313" key="3">
    <source>
        <dbReference type="EMBL" id="KAK2970165.1"/>
    </source>
</evidence>
<proteinExistence type="inferred from homology"/>
<gene>
    <name evidence="3" type="ORF">RJ640_019633</name>
</gene>
<keyword evidence="4" id="KW-1185">Reference proteome</keyword>
<comment type="similarity">
    <text evidence="1">Belongs to the SS18 family.</text>
</comment>
<dbReference type="EMBL" id="JAVXUO010002747">
    <property type="protein sequence ID" value="KAK2970165.1"/>
    <property type="molecule type" value="Genomic_DNA"/>
</dbReference>
<dbReference type="Proteomes" id="UP001187471">
    <property type="component" value="Unassembled WGS sequence"/>
</dbReference>
<evidence type="ECO:0000313" key="4">
    <source>
        <dbReference type="Proteomes" id="UP001187471"/>
    </source>
</evidence>
<reference evidence="3" key="1">
    <citation type="submission" date="2022-12" db="EMBL/GenBank/DDBJ databases">
        <title>Draft genome assemblies for two species of Escallonia (Escalloniales).</title>
        <authorList>
            <person name="Chanderbali A."/>
            <person name="Dervinis C."/>
            <person name="Anghel I."/>
            <person name="Soltis D."/>
            <person name="Soltis P."/>
            <person name="Zapata F."/>
        </authorList>
    </citation>
    <scope>NUCLEOTIDE SEQUENCE</scope>
    <source>
        <strain evidence="3">UCBG92.1500</strain>
        <tissue evidence="3">Leaf</tissue>
    </source>
</reference>
<evidence type="ECO:0000256" key="1">
    <source>
        <dbReference type="ARBA" id="ARBA00007945"/>
    </source>
</evidence>
<sequence length="62" mass="7024">MQQQQQQQFMQMQQQQQPTVAGGFTTTNITTDHIPQFLDENKSLILKILENQNSGKAGECAE</sequence>